<evidence type="ECO:0000313" key="3">
    <source>
        <dbReference type="EMBL" id="UPU35332.1"/>
    </source>
</evidence>
<dbReference type="GO" id="GO:0035438">
    <property type="term" value="F:cyclic-di-GMP binding"/>
    <property type="evidence" value="ECO:0007669"/>
    <property type="project" value="InterPro"/>
</dbReference>
<dbReference type="EMBL" id="CP096574">
    <property type="protein sequence ID" value="UPU35332.1"/>
    <property type="molecule type" value="Genomic_DNA"/>
</dbReference>
<dbReference type="Proteomes" id="UP000568888">
    <property type="component" value="Unassembled WGS sequence"/>
</dbReference>
<name>A0A6V8MT88_9BACT</name>
<dbReference type="EMBL" id="BLXY01000001">
    <property type="protein sequence ID" value="GFO63104.1"/>
    <property type="molecule type" value="Genomic_DNA"/>
</dbReference>
<feature type="domain" description="PilZ" evidence="1">
    <location>
        <begin position="124"/>
        <end position="226"/>
    </location>
</feature>
<dbReference type="RefSeq" id="WP_183345751.1">
    <property type="nucleotide sequence ID" value="NZ_BLXY01000001.1"/>
</dbReference>
<dbReference type="Proteomes" id="UP000831485">
    <property type="component" value="Chromosome"/>
</dbReference>
<dbReference type="Gene3D" id="2.40.10.220">
    <property type="entry name" value="predicted glycosyltransferase like domains"/>
    <property type="match status" value="1"/>
</dbReference>
<accession>A0A6V8MT88</accession>
<reference evidence="3" key="3">
    <citation type="submission" date="2022-04" db="EMBL/GenBank/DDBJ databases">
        <authorList>
            <person name="Liu G."/>
        </authorList>
    </citation>
    <scope>NUCLEOTIDE SEQUENCE</scope>
    <source>
        <strain evidence="3">RG22</strain>
    </source>
</reference>
<gene>
    <name evidence="2" type="ORF">GMPD_10230</name>
    <name evidence="3" type="ORF">M1B72_18085</name>
</gene>
<protein>
    <submittedName>
        <fullName evidence="3">PilZ domain-containing protein</fullName>
    </submittedName>
    <submittedName>
        <fullName evidence="2">Pilus protein PilZ</fullName>
    </submittedName>
</protein>
<keyword evidence="5" id="KW-1185">Reference proteome</keyword>
<dbReference type="InterPro" id="IPR009875">
    <property type="entry name" value="PilZ_domain"/>
</dbReference>
<evidence type="ECO:0000259" key="1">
    <source>
        <dbReference type="Pfam" id="PF07238"/>
    </source>
</evidence>
<sequence>MSDIKILIVVKDSEAGDAYAHAVTEIGVACDVARSFVEMSQMATDNRYNGFLVDILTLVRCSKEEKVIAYECINLFPVLRVKWEARHKKIKLSPLEQSFSPDTDSALRFFIENRCRNFAARSLRRSPRRSINLNLYYSTDPGFPAESTYKSFTINLGSHGLFLHTMHDFLQGDTIWIRFLEFADQTPIRATVRWSQPWGVTRCIPGAGVMFEAMTKKQEQELAKLLDL</sequence>
<evidence type="ECO:0000313" key="5">
    <source>
        <dbReference type="Proteomes" id="UP000831485"/>
    </source>
</evidence>
<reference evidence="4" key="1">
    <citation type="submission" date="2020-06" db="EMBL/GenBank/DDBJ databases">
        <title>Draft genomic sequecing of Geomonas sp. Red736.</title>
        <authorList>
            <person name="Itoh H."/>
            <person name="Xu Z.X."/>
            <person name="Ushijima N."/>
            <person name="Masuda Y."/>
            <person name="Shiratori Y."/>
            <person name="Senoo K."/>
        </authorList>
    </citation>
    <scope>NUCLEOTIDE SEQUENCE [LARGE SCALE GENOMIC DNA]</scope>
    <source>
        <strain evidence="4">Red736</strain>
    </source>
</reference>
<organism evidence="2 4">
    <name type="scientific">Geomonas paludis</name>
    <dbReference type="NCBI Taxonomy" id="2740185"/>
    <lineage>
        <taxon>Bacteria</taxon>
        <taxon>Pseudomonadati</taxon>
        <taxon>Thermodesulfobacteriota</taxon>
        <taxon>Desulfuromonadia</taxon>
        <taxon>Geobacterales</taxon>
        <taxon>Geobacteraceae</taxon>
        <taxon>Geomonas</taxon>
    </lineage>
</organism>
<dbReference type="AlphaFoldDB" id="A0A6V8MT88"/>
<evidence type="ECO:0000313" key="2">
    <source>
        <dbReference type="EMBL" id="GFO63104.1"/>
    </source>
</evidence>
<dbReference type="Pfam" id="PF07238">
    <property type="entry name" value="PilZ"/>
    <property type="match status" value="1"/>
</dbReference>
<proteinExistence type="predicted"/>
<evidence type="ECO:0000313" key="4">
    <source>
        <dbReference type="Proteomes" id="UP000568888"/>
    </source>
</evidence>
<reference evidence="2" key="2">
    <citation type="journal article" date="2021" name="Int. J. Syst. Evol. Microbiol.">
        <title>Geomonas silvestris sp. nov., Geomonas paludis sp. nov. and Geomonas limicola sp. nov., isolated from terrestrial environments, and emended description of the genus Geomonas.</title>
        <authorList>
            <person name="Itoh H."/>
            <person name="Xu Z."/>
            <person name="Masuda Y."/>
            <person name="Ushijima N."/>
            <person name="Hayakawa C."/>
            <person name="Shiratori Y."/>
            <person name="Senoo K."/>
        </authorList>
    </citation>
    <scope>NUCLEOTIDE SEQUENCE</scope>
    <source>
        <strain evidence="2">Red736</strain>
    </source>
</reference>